<accession>D8QYM4</accession>
<gene>
    <name evidence="1" type="ORF">SELMODRAFT_405453</name>
</gene>
<evidence type="ECO:0000313" key="2">
    <source>
        <dbReference type="Proteomes" id="UP000001514"/>
    </source>
</evidence>
<organism evidence="2">
    <name type="scientific">Selaginella moellendorffii</name>
    <name type="common">Spikemoss</name>
    <dbReference type="NCBI Taxonomy" id="88036"/>
    <lineage>
        <taxon>Eukaryota</taxon>
        <taxon>Viridiplantae</taxon>
        <taxon>Streptophyta</taxon>
        <taxon>Embryophyta</taxon>
        <taxon>Tracheophyta</taxon>
        <taxon>Lycopodiopsida</taxon>
        <taxon>Selaginellales</taxon>
        <taxon>Selaginellaceae</taxon>
        <taxon>Selaginella</taxon>
    </lineage>
</organism>
<dbReference type="InterPro" id="IPR036866">
    <property type="entry name" value="RibonucZ/Hydroxyglut_hydro"/>
</dbReference>
<dbReference type="InParanoid" id="D8QYM4"/>
<dbReference type="HOGENOM" id="CLU_802645_0_0_1"/>
<keyword evidence="2" id="KW-1185">Reference proteome</keyword>
<dbReference type="Gramene" id="EFJ34263">
    <property type="protein sequence ID" value="EFJ34263"/>
    <property type="gene ID" value="SELMODRAFT_405453"/>
</dbReference>
<dbReference type="GO" id="GO:0042781">
    <property type="term" value="F:3'-tRNA processing endoribonuclease activity"/>
    <property type="evidence" value="ECO:0000318"/>
    <property type="project" value="GO_Central"/>
</dbReference>
<dbReference type="STRING" id="88036.D8QYM4"/>
<dbReference type="Proteomes" id="UP000001514">
    <property type="component" value="Unassembled WGS sequence"/>
</dbReference>
<dbReference type="GO" id="GO:0005634">
    <property type="term" value="C:nucleus"/>
    <property type="evidence" value="ECO:0000318"/>
    <property type="project" value="GO_Central"/>
</dbReference>
<dbReference type="EMBL" id="GL377569">
    <property type="protein sequence ID" value="EFJ34263.1"/>
    <property type="molecule type" value="Genomic_DNA"/>
</dbReference>
<protein>
    <recommendedName>
        <fullName evidence="3">Metallo-beta-lactamase domain-containing protein</fullName>
    </recommendedName>
</protein>
<dbReference type="PANTHER" id="PTHR46018:SF2">
    <property type="entry name" value="ZINC PHOSPHODIESTERASE ELAC PROTEIN 1"/>
    <property type="match status" value="1"/>
</dbReference>
<evidence type="ECO:0008006" key="3">
    <source>
        <dbReference type="Google" id="ProtNLM"/>
    </source>
</evidence>
<reference evidence="1 2" key="1">
    <citation type="journal article" date="2011" name="Science">
        <title>The Selaginella genome identifies genetic changes associated with the evolution of vascular plants.</title>
        <authorList>
            <person name="Banks J.A."/>
            <person name="Nishiyama T."/>
            <person name="Hasebe M."/>
            <person name="Bowman J.L."/>
            <person name="Gribskov M."/>
            <person name="dePamphilis C."/>
            <person name="Albert V.A."/>
            <person name="Aono N."/>
            <person name="Aoyama T."/>
            <person name="Ambrose B.A."/>
            <person name="Ashton N.W."/>
            <person name="Axtell M.J."/>
            <person name="Barker E."/>
            <person name="Barker M.S."/>
            <person name="Bennetzen J.L."/>
            <person name="Bonawitz N.D."/>
            <person name="Chapple C."/>
            <person name="Cheng C."/>
            <person name="Correa L.G."/>
            <person name="Dacre M."/>
            <person name="DeBarry J."/>
            <person name="Dreyer I."/>
            <person name="Elias M."/>
            <person name="Engstrom E.M."/>
            <person name="Estelle M."/>
            <person name="Feng L."/>
            <person name="Finet C."/>
            <person name="Floyd S.K."/>
            <person name="Frommer W.B."/>
            <person name="Fujita T."/>
            <person name="Gramzow L."/>
            <person name="Gutensohn M."/>
            <person name="Harholt J."/>
            <person name="Hattori M."/>
            <person name="Heyl A."/>
            <person name="Hirai T."/>
            <person name="Hiwatashi Y."/>
            <person name="Ishikawa M."/>
            <person name="Iwata M."/>
            <person name="Karol K.G."/>
            <person name="Koehler B."/>
            <person name="Kolukisaoglu U."/>
            <person name="Kubo M."/>
            <person name="Kurata T."/>
            <person name="Lalonde S."/>
            <person name="Li K."/>
            <person name="Li Y."/>
            <person name="Litt A."/>
            <person name="Lyons E."/>
            <person name="Manning G."/>
            <person name="Maruyama T."/>
            <person name="Michael T.P."/>
            <person name="Mikami K."/>
            <person name="Miyazaki S."/>
            <person name="Morinaga S."/>
            <person name="Murata T."/>
            <person name="Mueller-Roeber B."/>
            <person name="Nelson D.R."/>
            <person name="Obara M."/>
            <person name="Oguri Y."/>
            <person name="Olmstead R.G."/>
            <person name="Onodera N."/>
            <person name="Petersen B.L."/>
            <person name="Pils B."/>
            <person name="Prigge M."/>
            <person name="Rensing S.A."/>
            <person name="Riano-Pachon D.M."/>
            <person name="Roberts A.W."/>
            <person name="Sato Y."/>
            <person name="Scheller H.V."/>
            <person name="Schulz B."/>
            <person name="Schulz C."/>
            <person name="Shakirov E.V."/>
            <person name="Shibagaki N."/>
            <person name="Shinohara N."/>
            <person name="Shippen D.E."/>
            <person name="Soerensen I."/>
            <person name="Sotooka R."/>
            <person name="Sugimoto N."/>
            <person name="Sugita M."/>
            <person name="Sumikawa N."/>
            <person name="Tanurdzic M."/>
            <person name="Theissen G."/>
            <person name="Ulvskov P."/>
            <person name="Wakazuki S."/>
            <person name="Weng J.K."/>
            <person name="Willats W.W."/>
            <person name="Wipf D."/>
            <person name="Wolf P.G."/>
            <person name="Yang L."/>
            <person name="Zimmer A.D."/>
            <person name="Zhu Q."/>
            <person name="Mitros T."/>
            <person name="Hellsten U."/>
            <person name="Loque D."/>
            <person name="Otillar R."/>
            <person name="Salamov A."/>
            <person name="Schmutz J."/>
            <person name="Shapiro H."/>
            <person name="Lindquist E."/>
            <person name="Lucas S."/>
            <person name="Rokhsar D."/>
            <person name="Grigoriev I.V."/>
        </authorList>
    </citation>
    <scope>NUCLEOTIDE SEQUENCE [LARGE SCALE GENOMIC DNA]</scope>
</reference>
<dbReference type="eggNOG" id="KOG2121">
    <property type="taxonomic scope" value="Eukaryota"/>
</dbReference>
<dbReference type="SUPFAM" id="SSF56281">
    <property type="entry name" value="Metallo-hydrolase/oxidoreductase"/>
    <property type="match status" value="1"/>
</dbReference>
<proteinExistence type="predicted"/>
<dbReference type="PANTHER" id="PTHR46018">
    <property type="entry name" value="ZINC PHOSPHODIESTERASE ELAC PROTEIN 1"/>
    <property type="match status" value="1"/>
</dbReference>
<dbReference type="KEGG" id="smo:SELMODRAFT_405453"/>
<dbReference type="AlphaFoldDB" id="D8QYM4"/>
<evidence type="ECO:0000313" key="1">
    <source>
        <dbReference type="EMBL" id="EFJ34263.1"/>
    </source>
</evidence>
<dbReference type="Gene3D" id="3.60.15.10">
    <property type="entry name" value="Ribonuclease Z/Hydroxyacylglutathione hydrolase-like"/>
    <property type="match status" value="1"/>
</dbReference>
<sequence length="334" mass="36983">MRVAASKLRKSGIAQRISSVSDDLVKIRQAERRKVEIVTDQSFELPGGKFLHISSDHSKHKGTKFAFLGTSLFPGRTEPCLLVKNEGRCFIFNCGDNVYRELQRASYLEKQCTIFITSMDINNVSKEGLLSPGVLPPPVVIYGPQGLRQYIRATLRACFARVPTKYTVHELLLNNDLRVGNQQSQDLMHEDELYGDDLLCSGNDSYPLVEDDHHNVISWSLCQKKQSCGFIYKETGTKDCSSGNSIALVSRKSERVPWCLKAKDVDVLVHEIDNTIHGAQIAGDQAKAINAKSLVMSGCSRTGSQELEAAKSRFGKASVALSMDHVTFTLNNNG</sequence>
<name>D8QYM4_SELML</name>